<dbReference type="Proteomes" id="UP000694863">
    <property type="component" value="Unplaced"/>
</dbReference>
<organism evidence="7 8">
    <name type="scientific">Echinops telfairi</name>
    <name type="common">Lesser hedgehog tenrec</name>
    <dbReference type="NCBI Taxonomy" id="9371"/>
    <lineage>
        <taxon>Eukaryota</taxon>
        <taxon>Metazoa</taxon>
        <taxon>Chordata</taxon>
        <taxon>Craniata</taxon>
        <taxon>Vertebrata</taxon>
        <taxon>Euteleostomi</taxon>
        <taxon>Mammalia</taxon>
        <taxon>Eutheria</taxon>
        <taxon>Afrotheria</taxon>
        <taxon>Tenrecidae</taxon>
        <taxon>Tenrecinae</taxon>
        <taxon>Echinops</taxon>
    </lineage>
</organism>
<dbReference type="PANTHER" id="PTHR23291:SF47">
    <property type="entry name" value="TRANSMEMBRANE BAX INHIBITOR MOTIF CONTAINING 7"/>
    <property type="match status" value="1"/>
</dbReference>
<dbReference type="GeneID" id="101650950"/>
<dbReference type="RefSeq" id="XP_004702863.2">
    <property type="nucleotide sequence ID" value="XM_004702806.2"/>
</dbReference>
<feature type="transmembrane region" description="Helical" evidence="5">
    <location>
        <begin position="188"/>
        <end position="207"/>
    </location>
</feature>
<reference evidence="8" key="1">
    <citation type="submission" date="2025-08" db="UniProtKB">
        <authorList>
            <consortium name="RefSeq"/>
        </authorList>
    </citation>
    <scope>IDENTIFICATION</scope>
</reference>
<evidence type="ECO:0000313" key="7">
    <source>
        <dbReference type="Proteomes" id="UP000694863"/>
    </source>
</evidence>
<accession>A0ABM0ILK6</accession>
<evidence type="ECO:0000256" key="5">
    <source>
        <dbReference type="RuleBase" id="RU004379"/>
    </source>
</evidence>
<protein>
    <submittedName>
        <fullName evidence="8">Protein lifeguard 2</fullName>
    </submittedName>
</protein>
<evidence type="ECO:0000256" key="4">
    <source>
        <dbReference type="ARBA" id="ARBA00023136"/>
    </source>
</evidence>
<feature type="transmembrane region" description="Helical" evidence="5">
    <location>
        <begin position="243"/>
        <end position="260"/>
    </location>
</feature>
<dbReference type="PANTHER" id="PTHR23291">
    <property type="entry name" value="BAX INHIBITOR-RELATED"/>
    <property type="match status" value="1"/>
</dbReference>
<sequence>MKMDLEVSEPLDFSSGDHPQLGRKAADNENDQSKAGPAHTHSTSVGSRKIPADPKPKTDEQLDAYMVQISDESSPAESATNVTNQFSDASVRRAFIRKVFLLLTVQLLATGAIMCVFVLWRALKVWILLNPWFTYALLPAFLIIFIVLACCEHIRHQVPTNYILLAIFTVLQGLLLGTLTVFYNANELFWAILSTAVVTFSLTIFALQTKLDFTLLNGVLFVSLIILLLYGIVLIFIRSYWLHALYAALGTILFSLYLVIDMQMMIGGKHHYYSLSPEEYVFAVLSIYLDIINIFIFILQLVGLGR</sequence>
<dbReference type="InterPro" id="IPR006214">
    <property type="entry name" value="Bax_inhibitor_1-related"/>
</dbReference>
<evidence type="ECO:0000313" key="8">
    <source>
        <dbReference type="RefSeq" id="XP_004702863.2"/>
    </source>
</evidence>
<feature type="transmembrane region" description="Helical" evidence="5">
    <location>
        <begin position="280"/>
        <end position="302"/>
    </location>
</feature>
<keyword evidence="3 5" id="KW-1133">Transmembrane helix</keyword>
<comment type="similarity">
    <text evidence="5">Belongs to the BI1 family.</text>
</comment>
<evidence type="ECO:0000256" key="6">
    <source>
        <dbReference type="SAM" id="MobiDB-lite"/>
    </source>
</evidence>
<proteinExistence type="inferred from homology"/>
<evidence type="ECO:0000256" key="2">
    <source>
        <dbReference type="ARBA" id="ARBA00022692"/>
    </source>
</evidence>
<name>A0ABM0ILK6_ECHTE</name>
<gene>
    <name evidence="8" type="primary">LOC101650950</name>
</gene>
<feature type="transmembrane region" description="Helical" evidence="5">
    <location>
        <begin position="99"/>
        <end position="120"/>
    </location>
</feature>
<comment type="subcellular location">
    <subcellularLocation>
        <location evidence="1">Membrane</location>
        <topology evidence="1">Multi-pass membrane protein</topology>
    </subcellularLocation>
</comment>
<feature type="transmembrane region" description="Helical" evidence="5">
    <location>
        <begin position="214"/>
        <end position="237"/>
    </location>
</feature>
<dbReference type="Pfam" id="PF01027">
    <property type="entry name" value="Bax1-I"/>
    <property type="match status" value="1"/>
</dbReference>
<evidence type="ECO:0000256" key="3">
    <source>
        <dbReference type="ARBA" id="ARBA00022989"/>
    </source>
</evidence>
<keyword evidence="4 5" id="KW-0472">Membrane</keyword>
<feature type="transmembrane region" description="Helical" evidence="5">
    <location>
        <begin position="132"/>
        <end position="150"/>
    </location>
</feature>
<feature type="transmembrane region" description="Helical" evidence="5">
    <location>
        <begin position="162"/>
        <end position="182"/>
    </location>
</feature>
<feature type="region of interest" description="Disordered" evidence="6">
    <location>
        <begin position="1"/>
        <end position="57"/>
    </location>
</feature>
<evidence type="ECO:0000256" key="1">
    <source>
        <dbReference type="ARBA" id="ARBA00004141"/>
    </source>
</evidence>
<keyword evidence="2 5" id="KW-0812">Transmembrane</keyword>
<dbReference type="CDD" id="cd10428">
    <property type="entry name" value="LFG_like"/>
    <property type="match status" value="1"/>
</dbReference>
<keyword evidence="7" id="KW-1185">Reference proteome</keyword>